<dbReference type="Proteomes" id="UP000199180">
    <property type="component" value="Unassembled WGS sequence"/>
</dbReference>
<evidence type="ECO:0000256" key="6">
    <source>
        <dbReference type="ARBA" id="ARBA00023136"/>
    </source>
</evidence>
<dbReference type="InterPro" id="IPR000515">
    <property type="entry name" value="MetI-like"/>
</dbReference>
<dbReference type="GO" id="GO:0010438">
    <property type="term" value="P:cellular response to sulfur starvation"/>
    <property type="evidence" value="ECO:0007669"/>
    <property type="project" value="TreeGrafter"/>
</dbReference>
<feature type="transmembrane region" description="Helical" evidence="7">
    <location>
        <begin position="45"/>
        <end position="66"/>
    </location>
</feature>
<evidence type="ECO:0000256" key="3">
    <source>
        <dbReference type="ARBA" id="ARBA00022475"/>
    </source>
</evidence>
<comment type="similarity">
    <text evidence="7">Belongs to the binding-protein-dependent transport system permease family.</text>
</comment>
<evidence type="ECO:0000313" key="9">
    <source>
        <dbReference type="EMBL" id="SET83660.1"/>
    </source>
</evidence>
<dbReference type="GO" id="GO:0055085">
    <property type="term" value="P:transmembrane transport"/>
    <property type="evidence" value="ECO:0007669"/>
    <property type="project" value="InterPro"/>
</dbReference>
<dbReference type="InterPro" id="IPR035906">
    <property type="entry name" value="MetI-like_sf"/>
</dbReference>
<reference evidence="9 10" key="1">
    <citation type="submission" date="2016-10" db="EMBL/GenBank/DDBJ databases">
        <authorList>
            <person name="de Groot N.N."/>
        </authorList>
    </citation>
    <scope>NUCLEOTIDE SEQUENCE [LARGE SCALE GENOMIC DNA]</scope>
    <source>
        <strain evidence="9 10">DSM 17862</strain>
    </source>
</reference>
<dbReference type="Gene3D" id="1.10.3720.10">
    <property type="entry name" value="MetI-like"/>
    <property type="match status" value="1"/>
</dbReference>
<dbReference type="PROSITE" id="PS50928">
    <property type="entry name" value="ABC_TM1"/>
    <property type="match status" value="1"/>
</dbReference>
<organism evidence="9 10">
    <name type="scientific">Paracoccus homiensis</name>
    <dbReference type="NCBI Taxonomy" id="364199"/>
    <lineage>
        <taxon>Bacteria</taxon>
        <taxon>Pseudomonadati</taxon>
        <taxon>Pseudomonadota</taxon>
        <taxon>Alphaproteobacteria</taxon>
        <taxon>Rhodobacterales</taxon>
        <taxon>Paracoccaceae</taxon>
        <taxon>Paracoccus</taxon>
    </lineage>
</organism>
<keyword evidence="6 7" id="KW-0472">Membrane</keyword>
<keyword evidence="4 7" id="KW-0812">Transmembrane</keyword>
<accession>A0A1I0HI98</accession>
<evidence type="ECO:0000256" key="4">
    <source>
        <dbReference type="ARBA" id="ARBA00022692"/>
    </source>
</evidence>
<dbReference type="Pfam" id="PF00528">
    <property type="entry name" value="BPD_transp_1"/>
    <property type="match status" value="1"/>
</dbReference>
<feature type="non-terminal residue" evidence="9">
    <location>
        <position position="1"/>
    </location>
</feature>
<evidence type="ECO:0000313" key="10">
    <source>
        <dbReference type="Proteomes" id="UP000199180"/>
    </source>
</evidence>
<dbReference type="SUPFAM" id="SSF161098">
    <property type="entry name" value="MetI-like"/>
    <property type="match status" value="1"/>
</dbReference>
<dbReference type="PANTHER" id="PTHR30151:SF25">
    <property type="entry name" value="TAURINE TRANSPORT SYSTEM PERMEASE PROTEIN TAUC"/>
    <property type="match status" value="1"/>
</dbReference>
<keyword evidence="3" id="KW-1003">Cell membrane</keyword>
<dbReference type="CDD" id="cd06261">
    <property type="entry name" value="TM_PBP2"/>
    <property type="match status" value="1"/>
</dbReference>
<name>A0A1I0HI98_9RHOB</name>
<dbReference type="PANTHER" id="PTHR30151">
    <property type="entry name" value="ALKANE SULFONATE ABC TRANSPORTER-RELATED, MEMBRANE SUBUNIT"/>
    <property type="match status" value="1"/>
</dbReference>
<dbReference type="EMBL" id="FOHO01000011">
    <property type="protein sequence ID" value="SET83660.1"/>
    <property type="molecule type" value="Genomic_DNA"/>
</dbReference>
<gene>
    <name evidence="9" type="ORF">SAMN04489858_11193</name>
</gene>
<protein>
    <submittedName>
        <fullName evidence="9">Binding-protein-dependent transport system inner membrane component</fullName>
    </submittedName>
</protein>
<dbReference type="OrthoDB" id="9799271at2"/>
<dbReference type="RefSeq" id="WP_139206536.1">
    <property type="nucleotide sequence ID" value="NZ_FOHO01000011.1"/>
</dbReference>
<feature type="transmembrane region" description="Helical" evidence="7">
    <location>
        <begin position="87"/>
        <end position="109"/>
    </location>
</feature>
<keyword evidence="10" id="KW-1185">Reference proteome</keyword>
<comment type="subcellular location">
    <subcellularLocation>
        <location evidence="1 7">Cell membrane</location>
        <topology evidence="1 7">Multi-pass membrane protein</topology>
    </subcellularLocation>
</comment>
<proteinExistence type="inferred from homology"/>
<keyword evidence="5 7" id="KW-1133">Transmembrane helix</keyword>
<keyword evidence="2 7" id="KW-0813">Transport</keyword>
<feature type="domain" description="ABC transmembrane type-1" evidence="8">
    <location>
        <begin position="1"/>
        <end position="106"/>
    </location>
</feature>
<evidence type="ECO:0000259" key="8">
    <source>
        <dbReference type="PROSITE" id="PS50928"/>
    </source>
</evidence>
<sequence length="120" mass="12758">WVMTIAARAGVSGVNITKVHAAYSLGASKWQLLRHVILPNSLPEIFTGARVAMGVCWGTVVAAELVAAQKGAGMMIIAASKFQLTDIVLMGIILIGIIGYAIDVIMRLAEQKLVPWKGQS</sequence>
<evidence type="ECO:0000256" key="2">
    <source>
        <dbReference type="ARBA" id="ARBA00022448"/>
    </source>
</evidence>
<dbReference type="GO" id="GO:0005886">
    <property type="term" value="C:plasma membrane"/>
    <property type="evidence" value="ECO:0007669"/>
    <property type="project" value="UniProtKB-SubCell"/>
</dbReference>
<dbReference type="AlphaFoldDB" id="A0A1I0HI98"/>
<evidence type="ECO:0000256" key="5">
    <source>
        <dbReference type="ARBA" id="ARBA00022989"/>
    </source>
</evidence>
<evidence type="ECO:0000256" key="1">
    <source>
        <dbReference type="ARBA" id="ARBA00004651"/>
    </source>
</evidence>
<evidence type="ECO:0000256" key="7">
    <source>
        <dbReference type="RuleBase" id="RU363032"/>
    </source>
</evidence>